<proteinExistence type="inferred from homology"/>
<dbReference type="GO" id="GO:0004553">
    <property type="term" value="F:hydrolase activity, hydrolyzing O-glycosyl compounds"/>
    <property type="evidence" value="ECO:0007669"/>
    <property type="project" value="InterPro"/>
</dbReference>
<comment type="similarity">
    <text evidence="1 6">Belongs to the glycosyl hydrolase 43 family.</text>
</comment>
<keyword evidence="10" id="KW-1185">Reference proteome</keyword>
<dbReference type="GO" id="GO:0005975">
    <property type="term" value="P:carbohydrate metabolic process"/>
    <property type="evidence" value="ECO:0007669"/>
    <property type="project" value="InterPro"/>
</dbReference>
<evidence type="ECO:0000313" key="11">
    <source>
        <dbReference type="Proteomes" id="UP000297014"/>
    </source>
</evidence>
<dbReference type="InterPro" id="IPR023296">
    <property type="entry name" value="Glyco_hydro_beta-prop_sf"/>
</dbReference>
<dbReference type="Proteomes" id="UP000297014">
    <property type="component" value="Unassembled WGS sequence"/>
</dbReference>
<evidence type="ECO:0000313" key="8">
    <source>
        <dbReference type="EMBL" id="KGA97442.1"/>
    </source>
</evidence>
<sequence>MKTFQNPVIPGFYSDPSVCRVNEDYYLVTSTFEYYPGVPIFHSKDLVNWTQIGHVLDRPSQLNLDETPNSKGIYAPTLRYHNGLFYMITTFVVSQLGERRNFYVTAEEPSGPWSDPIWLKGAQGIDPSLFFDEDGRVYYTGNRVPKAGQTHAKHMEIWLQELDLKNGELIGEPIGIWDGALKNAHAQEAPHLYKKDGYYYLLIAEGGTGFTHAVTVARSKSITGPYEANKRNPILTHRHLSKDFPITNVGHADIVETQDGEWWLFCLASRPYGGGMFRNMGRETFLAPMIWEDGWPVMCPDTGRIEEIMSGPSLPREEAVDFQKCDHFDSTELGLEWNMIRTPRSDFYSLKERDGHLRLQLRPETLNEQVSPSFIGRRQQHKSFTVTTLLELDTVQEGEAAGLTLFHTQENHYRFELIQKEKRMIQLVKMENGKVDVVAEEVFDASSIELKVTADLQELHFSFRGSEAGWKLLAENQDGRLLSTDRAGGFVGTYIGMFATSNGQESQNAADFDWFEYKEEKQ</sequence>
<evidence type="ECO:0000259" key="7">
    <source>
        <dbReference type="Pfam" id="PF17851"/>
    </source>
</evidence>
<feature type="site" description="Important for catalytic activity, responsible for pKa modulation of the active site Glu and correct orientation of both the proton donor and substrate" evidence="5">
    <location>
        <position position="126"/>
    </location>
</feature>
<accession>A0A094YV98</accession>
<dbReference type="STRING" id="1218173.BALCAV_0210205"/>
<feature type="domain" description="Beta-xylosidase C-terminal Concanavalin A-like" evidence="7">
    <location>
        <begin position="325"/>
        <end position="518"/>
    </location>
</feature>
<dbReference type="SUPFAM" id="SSF49899">
    <property type="entry name" value="Concanavalin A-like lectins/glucanases"/>
    <property type="match status" value="1"/>
</dbReference>
<dbReference type="PANTHER" id="PTHR42812">
    <property type="entry name" value="BETA-XYLOSIDASE"/>
    <property type="match status" value="1"/>
</dbReference>
<dbReference type="AlphaFoldDB" id="A0A094YV98"/>
<feature type="active site" description="Proton acceptor" evidence="4">
    <location>
        <position position="15"/>
    </location>
</feature>
<dbReference type="InterPro" id="IPR041542">
    <property type="entry name" value="GH43_C2"/>
</dbReference>
<keyword evidence="2 6" id="KW-0378">Hydrolase</keyword>
<evidence type="ECO:0000256" key="3">
    <source>
        <dbReference type="ARBA" id="ARBA00023295"/>
    </source>
</evidence>
<dbReference type="Pfam" id="PF04616">
    <property type="entry name" value="Glyco_hydro_43"/>
    <property type="match status" value="1"/>
</dbReference>
<keyword evidence="3 6" id="KW-0326">Glycosidase</keyword>
<dbReference type="EMBL" id="JALP01000112">
    <property type="protein sequence ID" value="THG90824.1"/>
    <property type="molecule type" value="Genomic_DNA"/>
</dbReference>
<dbReference type="Proteomes" id="UP000002754">
    <property type="component" value="Unassembled WGS sequence"/>
</dbReference>
<feature type="active site" description="Proton donor" evidence="4">
    <location>
        <position position="188"/>
    </location>
</feature>
<evidence type="ECO:0000313" key="9">
    <source>
        <dbReference type="EMBL" id="THG90824.1"/>
    </source>
</evidence>
<dbReference type="Pfam" id="PF17851">
    <property type="entry name" value="GH43_C2"/>
    <property type="match status" value="1"/>
</dbReference>
<evidence type="ECO:0000256" key="4">
    <source>
        <dbReference type="PIRSR" id="PIRSR606710-1"/>
    </source>
</evidence>
<dbReference type="InterPro" id="IPR006710">
    <property type="entry name" value="Glyco_hydro_43"/>
</dbReference>
<dbReference type="InterPro" id="IPR051795">
    <property type="entry name" value="Glycosyl_Hydrlase_43"/>
</dbReference>
<evidence type="ECO:0000313" key="10">
    <source>
        <dbReference type="Proteomes" id="UP000002754"/>
    </source>
</evidence>
<dbReference type="SUPFAM" id="SSF75005">
    <property type="entry name" value="Arabinanase/levansucrase/invertase"/>
    <property type="match status" value="1"/>
</dbReference>
<dbReference type="PANTHER" id="PTHR42812:SF12">
    <property type="entry name" value="BETA-XYLOSIDASE-RELATED"/>
    <property type="match status" value="1"/>
</dbReference>
<dbReference type="Gene3D" id="2.60.120.200">
    <property type="match status" value="1"/>
</dbReference>
<evidence type="ECO:0000256" key="5">
    <source>
        <dbReference type="PIRSR" id="PIRSR606710-2"/>
    </source>
</evidence>
<evidence type="ECO:0000256" key="6">
    <source>
        <dbReference type="RuleBase" id="RU361187"/>
    </source>
</evidence>
<dbReference type="CDD" id="cd18617">
    <property type="entry name" value="GH43_XynB-like"/>
    <property type="match status" value="1"/>
</dbReference>
<reference evidence="9 11" key="2">
    <citation type="submission" date="2014-01" db="EMBL/GenBank/DDBJ databases">
        <title>Draft genome sequencing of Bacillus alcalophilus CGMCC 1.3604.</title>
        <authorList>
            <person name="Yang J."/>
            <person name="Diao L."/>
            <person name="Yang S."/>
        </authorList>
    </citation>
    <scope>NUCLEOTIDE SEQUENCE [LARGE SCALE GENOMIC DNA]</scope>
    <source>
        <strain evidence="9 11">CGMCC 1.3604</strain>
    </source>
</reference>
<dbReference type="EMBL" id="ALPT02000029">
    <property type="protein sequence ID" value="KGA97442.1"/>
    <property type="molecule type" value="Genomic_DNA"/>
</dbReference>
<dbReference type="eggNOG" id="COG3507">
    <property type="taxonomic scope" value="Bacteria"/>
</dbReference>
<dbReference type="OrthoDB" id="9801455at2"/>
<dbReference type="InterPro" id="IPR013320">
    <property type="entry name" value="ConA-like_dom_sf"/>
</dbReference>
<evidence type="ECO:0000256" key="2">
    <source>
        <dbReference type="ARBA" id="ARBA00022801"/>
    </source>
</evidence>
<comment type="caution">
    <text evidence="8">The sequence shown here is derived from an EMBL/GenBank/DDBJ whole genome shotgun (WGS) entry which is preliminary data.</text>
</comment>
<name>A0A094YV98_ALKAL</name>
<dbReference type="RefSeq" id="WP_003324377.1">
    <property type="nucleotide sequence ID" value="NZ_ALPT02000029.1"/>
</dbReference>
<evidence type="ECO:0000256" key="1">
    <source>
        <dbReference type="ARBA" id="ARBA00009865"/>
    </source>
</evidence>
<reference evidence="8 10" key="1">
    <citation type="journal article" date="2014" name="Genome Announc.">
        <title>Draft Genome Sequence of Bacillus alcalophilus AV1934, a Classic Alkaliphile Isolated from Human Feces in 1934.</title>
        <authorList>
            <person name="Attie O."/>
            <person name="Jayaprakash A."/>
            <person name="Shah H."/>
            <person name="Paulsen I.T."/>
            <person name="Morino M."/>
            <person name="Takahashi Y."/>
            <person name="Narumi I."/>
            <person name="Sachidanandam R."/>
            <person name="Satoh K."/>
            <person name="Ito M."/>
            <person name="Krulwich T.A."/>
        </authorList>
    </citation>
    <scope>NUCLEOTIDE SEQUENCE [LARGE SCALE GENOMIC DNA]</scope>
    <source>
        <strain evidence="8 10">AV1934</strain>
    </source>
</reference>
<dbReference type="Gene3D" id="2.115.10.20">
    <property type="entry name" value="Glycosyl hydrolase domain, family 43"/>
    <property type="match status" value="1"/>
</dbReference>
<organism evidence="8 10">
    <name type="scientific">Alkalihalobacillus alcalophilus ATCC 27647 = CGMCC 1.3604</name>
    <dbReference type="NCBI Taxonomy" id="1218173"/>
    <lineage>
        <taxon>Bacteria</taxon>
        <taxon>Bacillati</taxon>
        <taxon>Bacillota</taxon>
        <taxon>Bacilli</taxon>
        <taxon>Bacillales</taxon>
        <taxon>Bacillaceae</taxon>
        <taxon>Alkalihalobacillus</taxon>
    </lineage>
</organism>
<protein>
    <submittedName>
        <fullName evidence="8">Arabinofuranosidase</fullName>
    </submittedName>
</protein>
<gene>
    <name evidence="9" type="ORF">AJ85_08595</name>
    <name evidence="8" type="ORF">BALCAV_0210205</name>
</gene>